<evidence type="ECO:0000313" key="3">
    <source>
        <dbReference type="Proteomes" id="UP001562425"/>
    </source>
</evidence>
<feature type="domain" description="DUF4485" evidence="1">
    <location>
        <begin position="10"/>
        <end position="84"/>
    </location>
</feature>
<dbReference type="Proteomes" id="UP001562425">
    <property type="component" value="Unassembled WGS sequence"/>
</dbReference>
<evidence type="ECO:0000313" key="2">
    <source>
        <dbReference type="EMBL" id="KAL1395773.1"/>
    </source>
</evidence>
<dbReference type="InterPro" id="IPR027831">
    <property type="entry name" value="DUF4485"/>
</dbReference>
<organism evidence="2 3">
    <name type="scientific">Culex pipiens pipiens</name>
    <name type="common">Northern house mosquito</name>
    <dbReference type="NCBI Taxonomy" id="38569"/>
    <lineage>
        <taxon>Eukaryota</taxon>
        <taxon>Metazoa</taxon>
        <taxon>Ecdysozoa</taxon>
        <taxon>Arthropoda</taxon>
        <taxon>Hexapoda</taxon>
        <taxon>Insecta</taxon>
        <taxon>Pterygota</taxon>
        <taxon>Neoptera</taxon>
        <taxon>Endopterygota</taxon>
        <taxon>Diptera</taxon>
        <taxon>Nematocera</taxon>
        <taxon>Culicoidea</taxon>
        <taxon>Culicidae</taxon>
        <taxon>Culicinae</taxon>
        <taxon>Culicini</taxon>
        <taxon>Culex</taxon>
        <taxon>Culex</taxon>
    </lineage>
</organism>
<accession>A0ABD1D841</accession>
<name>A0ABD1D841_CULPP</name>
<protein>
    <recommendedName>
        <fullName evidence="1">DUF4485 domain-containing protein</fullName>
    </recommendedName>
</protein>
<dbReference type="Pfam" id="PF14846">
    <property type="entry name" value="DUF4485"/>
    <property type="match status" value="1"/>
</dbReference>
<gene>
    <name evidence="2" type="ORF">pipiens_010996</name>
</gene>
<reference evidence="2 3" key="1">
    <citation type="submission" date="2024-05" db="EMBL/GenBank/DDBJ databases">
        <title>Culex pipiens pipiens assembly and annotation.</title>
        <authorList>
            <person name="Alout H."/>
            <person name="Durand T."/>
        </authorList>
    </citation>
    <scope>NUCLEOTIDE SEQUENCE [LARGE SCALE GENOMIC DNA]</scope>
    <source>
        <strain evidence="2">HA-2024</strain>
        <tissue evidence="2">Whole body</tissue>
    </source>
</reference>
<evidence type="ECO:0000259" key="1">
    <source>
        <dbReference type="Pfam" id="PF14846"/>
    </source>
</evidence>
<dbReference type="EMBL" id="JBEHCU010006995">
    <property type="protein sequence ID" value="KAL1395773.1"/>
    <property type="molecule type" value="Genomic_DNA"/>
</dbReference>
<proteinExistence type="predicted"/>
<dbReference type="AlphaFoldDB" id="A0ABD1D841"/>
<sequence length="155" mass="17795">MATPEEQKLDLHFKEDLSAIFSLSFLYGPEVRAAIKPWTAVFYAMGSNLLDKQMRNRYTAYLLMQLEVNRGVLMRPFDGAPPEHISEPLAKVVDAEEYIRFFEKSEKFYLSKKHHVGGGDEPFQEHRMSPAEFLYRLPPISDGLIAYGACFSKVE</sequence>
<comment type="caution">
    <text evidence="2">The sequence shown here is derived from an EMBL/GenBank/DDBJ whole genome shotgun (WGS) entry which is preliminary data.</text>
</comment>
<keyword evidence="3" id="KW-1185">Reference proteome</keyword>